<proteinExistence type="predicted"/>
<reference evidence="2" key="1">
    <citation type="submission" date="2020-11" db="EMBL/GenBank/DDBJ databases">
        <title>Nocardia NEAU-351.nov., a novel actinomycete isolated from the cow dung.</title>
        <authorList>
            <person name="Zhang X."/>
        </authorList>
    </citation>
    <scope>NUCLEOTIDE SEQUENCE</scope>
    <source>
        <strain evidence="2">NEAU-351</strain>
    </source>
</reference>
<name>A0A931N7A7_9NOCA</name>
<dbReference type="RefSeq" id="WP_196153684.1">
    <property type="nucleotide sequence ID" value="NZ_JADMLG010000024.1"/>
</dbReference>
<dbReference type="EMBL" id="JADMLG010000024">
    <property type="protein sequence ID" value="MBH0781401.1"/>
    <property type="molecule type" value="Genomic_DNA"/>
</dbReference>
<dbReference type="AlphaFoldDB" id="A0A931N7A7"/>
<evidence type="ECO:0000313" key="2">
    <source>
        <dbReference type="EMBL" id="MBH0781401.1"/>
    </source>
</evidence>
<evidence type="ECO:0000259" key="1">
    <source>
        <dbReference type="Pfam" id="PF13304"/>
    </source>
</evidence>
<dbReference type="Pfam" id="PF13304">
    <property type="entry name" value="AAA_21"/>
    <property type="match status" value="1"/>
</dbReference>
<dbReference type="Gene3D" id="3.40.50.300">
    <property type="entry name" value="P-loop containing nucleotide triphosphate hydrolases"/>
    <property type="match status" value="1"/>
</dbReference>
<comment type="caution">
    <text evidence="2">The sequence shown here is derived from an EMBL/GenBank/DDBJ whole genome shotgun (WGS) entry which is preliminary data.</text>
</comment>
<dbReference type="Proteomes" id="UP000655751">
    <property type="component" value="Unassembled WGS sequence"/>
</dbReference>
<dbReference type="GO" id="GO:0016887">
    <property type="term" value="F:ATP hydrolysis activity"/>
    <property type="evidence" value="ECO:0007669"/>
    <property type="project" value="InterPro"/>
</dbReference>
<accession>A0A931N7A7</accession>
<protein>
    <submittedName>
        <fullName evidence="2">AAA family ATPase</fullName>
    </submittedName>
</protein>
<keyword evidence="3" id="KW-1185">Reference proteome</keyword>
<organism evidence="2 3">
    <name type="scientific">Nocardia bovistercoris</name>
    <dbReference type="NCBI Taxonomy" id="2785916"/>
    <lineage>
        <taxon>Bacteria</taxon>
        <taxon>Bacillati</taxon>
        <taxon>Actinomycetota</taxon>
        <taxon>Actinomycetes</taxon>
        <taxon>Mycobacteriales</taxon>
        <taxon>Nocardiaceae</taxon>
        <taxon>Nocardia</taxon>
    </lineage>
</organism>
<dbReference type="InterPro" id="IPR003959">
    <property type="entry name" value="ATPase_AAA_core"/>
</dbReference>
<gene>
    <name evidence="2" type="ORF">IT779_34540</name>
</gene>
<dbReference type="GO" id="GO:0005524">
    <property type="term" value="F:ATP binding"/>
    <property type="evidence" value="ECO:0007669"/>
    <property type="project" value="InterPro"/>
</dbReference>
<evidence type="ECO:0000313" key="3">
    <source>
        <dbReference type="Proteomes" id="UP000655751"/>
    </source>
</evidence>
<sequence length="410" mass="44130">MLRSFQVTNHRSLAETQELRLTRGGGPIPVPVTAIYGATASGKSSLIDALARMRDAVLHSVTGWDPYAGPARTPHLGHPDRPTEFVAGFVAEGVPYTYGFRLDTVDVTAEWLHTHPRSRKRIIFERRGTEIKIGPQFEAARFGVAALVPLVRPNALLLSLAGQMYAEALVPAYRWFSSVLEVRRGTPEPAEVAHRLGAYLSRSPDGAARLLGELRAAGLGITDVLVAEPDPMYADYLRELDADIAGTAKQVDLCATSPGHADQLEREHGVTALVLARELTTLRAARDALYTRMVARRGVGLNLVHAGIETPFDVTDESAAGLSLLGLLPDVLDALDEGKVLAVDDIGARLPAELTAGLIGLFRAAETNVRGAQLIFTGDECALGGDVRRSDAALWRVRRTENGTSELDAL</sequence>
<dbReference type="InterPro" id="IPR027417">
    <property type="entry name" value="P-loop_NTPase"/>
</dbReference>
<feature type="domain" description="ATPase AAA-type core" evidence="1">
    <location>
        <begin position="32"/>
        <end position="377"/>
    </location>
</feature>